<dbReference type="InterPro" id="IPR012337">
    <property type="entry name" value="RNaseH-like_sf"/>
</dbReference>
<evidence type="ECO:0000256" key="1">
    <source>
        <dbReference type="SAM" id="MobiDB-lite"/>
    </source>
</evidence>
<dbReference type="Pfam" id="PF05699">
    <property type="entry name" value="Dimer_Tnp_hAT"/>
    <property type="match status" value="1"/>
</dbReference>
<dbReference type="InterPro" id="IPR008906">
    <property type="entry name" value="HATC_C_dom"/>
</dbReference>
<reference evidence="3 4" key="1">
    <citation type="submission" date="2019-08" db="EMBL/GenBank/DDBJ databases">
        <authorList>
            <person name="Alioto T."/>
            <person name="Alioto T."/>
            <person name="Gomez Garrido J."/>
        </authorList>
    </citation>
    <scope>NUCLEOTIDE SEQUENCE [LARGE SCALE GENOMIC DNA]</scope>
</reference>
<dbReference type="PANTHER" id="PTHR45749">
    <property type="match status" value="1"/>
</dbReference>
<keyword evidence="4" id="KW-1185">Reference proteome</keyword>
<dbReference type="Proteomes" id="UP000325440">
    <property type="component" value="Unassembled WGS sequence"/>
</dbReference>
<dbReference type="SUPFAM" id="SSF53098">
    <property type="entry name" value="Ribonuclease H-like"/>
    <property type="match status" value="1"/>
</dbReference>
<name>A0A5E4N5J7_9HEMI</name>
<sequence length="502" mass="56933">MKRFLTHFSKHKAEKTIEGDTPKSPLVHTNDSTASENTNINNLSLNYDQPPVQPNIVYPYKSMGKSKRPFNSTWYKQHSLSPIQHCNPKAGNLTIHGYLDWKHIGSMAKVHDKCDAQKLALTKYKGWCNSKIQGSVTSMFDSQIRVEVARNRTMLESLIRCAIYCVSESQTFFSAYEALPKNAKYTSKIIQNDMISAASTVIAKSILKEVQEGSKIFSLIVDEARDDAKLEQMSICIRCNIKLFLNHFGLNLSNCVSQSYDGASFMSGQFNGVQKKIKDMSGTLFPCIHSHAHKLNLVLVDVSRKVEEVHDTIGLLEAVYAFHSSSTLRYQVFFDKTGSKVPMHCETRWVSKFKSIRYFKNYFTLVLTALKECTVSSKSKEAAEAKEVLKNQCLIGKSLFLDNLTLSDLHQQISNYGEIFDHVKKIIELVMVIPVSSASAERGYSTMRRVKTYFRSTMKSSRLSSLTLLSIDFENSDKLLKDPTAVFEVFASMKNRRIQFQI</sequence>
<protein>
    <recommendedName>
        <fullName evidence="2">HAT C-terminal dimerisation domain-containing protein</fullName>
    </recommendedName>
</protein>
<accession>A0A5E4N5J7</accession>
<evidence type="ECO:0000259" key="2">
    <source>
        <dbReference type="Pfam" id="PF05699"/>
    </source>
</evidence>
<gene>
    <name evidence="3" type="ORF">CINCED_3A003691</name>
</gene>
<dbReference type="PANTHER" id="PTHR45749:SF37">
    <property type="entry name" value="OS05G0311600 PROTEIN"/>
    <property type="match status" value="1"/>
</dbReference>
<feature type="compositionally biased region" description="Basic residues" evidence="1">
    <location>
        <begin position="1"/>
        <end position="13"/>
    </location>
</feature>
<dbReference type="GO" id="GO:0046983">
    <property type="term" value="F:protein dimerization activity"/>
    <property type="evidence" value="ECO:0007669"/>
    <property type="project" value="InterPro"/>
</dbReference>
<proteinExistence type="predicted"/>
<feature type="domain" description="HAT C-terminal dimerisation" evidence="2">
    <location>
        <begin position="415"/>
        <end position="470"/>
    </location>
</feature>
<dbReference type="OrthoDB" id="1739706at2759"/>
<dbReference type="EMBL" id="CABPRJ010001555">
    <property type="protein sequence ID" value="VVC39019.1"/>
    <property type="molecule type" value="Genomic_DNA"/>
</dbReference>
<evidence type="ECO:0000313" key="4">
    <source>
        <dbReference type="Proteomes" id="UP000325440"/>
    </source>
</evidence>
<dbReference type="AlphaFoldDB" id="A0A5E4N5J7"/>
<evidence type="ECO:0000313" key="3">
    <source>
        <dbReference type="EMBL" id="VVC39019.1"/>
    </source>
</evidence>
<organism evidence="3 4">
    <name type="scientific">Cinara cedri</name>
    <dbReference type="NCBI Taxonomy" id="506608"/>
    <lineage>
        <taxon>Eukaryota</taxon>
        <taxon>Metazoa</taxon>
        <taxon>Ecdysozoa</taxon>
        <taxon>Arthropoda</taxon>
        <taxon>Hexapoda</taxon>
        <taxon>Insecta</taxon>
        <taxon>Pterygota</taxon>
        <taxon>Neoptera</taxon>
        <taxon>Paraneoptera</taxon>
        <taxon>Hemiptera</taxon>
        <taxon>Sternorrhyncha</taxon>
        <taxon>Aphidomorpha</taxon>
        <taxon>Aphidoidea</taxon>
        <taxon>Aphididae</taxon>
        <taxon>Lachninae</taxon>
        <taxon>Cinara</taxon>
    </lineage>
</organism>
<feature type="region of interest" description="Disordered" evidence="1">
    <location>
        <begin position="1"/>
        <end position="32"/>
    </location>
</feature>